<keyword evidence="6" id="KW-1185">Reference proteome</keyword>
<dbReference type="InterPro" id="IPR008030">
    <property type="entry name" value="NmrA-like"/>
</dbReference>
<keyword evidence="2" id="KW-0521">NADP</keyword>
<gene>
    <name evidence="5" type="ORF">SAMN05444716_11173</name>
</gene>
<evidence type="ECO:0000256" key="2">
    <source>
        <dbReference type="ARBA" id="ARBA00022857"/>
    </source>
</evidence>
<dbReference type="CDD" id="cd05251">
    <property type="entry name" value="NmrA_like_SDR_a"/>
    <property type="match status" value="1"/>
</dbReference>
<accession>A0A1I6VZY5</accession>
<organism evidence="5 6">
    <name type="scientific">Streptomyces harbinensis</name>
    <dbReference type="NCBI Taxonomy" id="1176198"/>
    <lineage>
        <taxon>Bacteria</taxon>
        <taxon>Bacillati</taxon>
        <taxon>Actinomycetota</taxon>
        <taxon>Actinomycetes</taxon>
        <taxon>Kitasatosporales</taxon>
        <taxon>Streptomycetaceae</taxon>
        <taxon>Streptomyces</taxon>
    </lineage>
</organism>
<sequence length="325" mass="33376">MPSDPAAGPAAAPHAAATEPAAVEPAAVDPAAPVLVTGATGRQGGATARALLAAGVPVRALVRDPGTARARAVEALGATLVTGDLDDPASLRRAADGARAVFSVQMPDFAARGFDGELAQGRNLVEAARATGVPQFVHTSVSRNEAPQWSGWAAMTPYFAAKSGIEDAVRAADFPSWTLIRPAFFMENFEPAMEFLIPRGVAGGLVSVIKPTTRLSLVAAADVGTTAAAAVADPVRFHRVELDLAGDYLPMTEIAAILSRVLDAELTAPDMTEEQATAAGMPGMGASHELMNVAGQPARPAFAEALGIPVTGFAQWARETLRPTA</sequence>
<dbReference type="PANTHER" id="PTHR42748">
    <property type="entry name" value="NITROGEN METABOLITE REPRESSION PROTEIN NMRA FAMILY MEMBER"/>
    <property type="match status" value="1"/>
</dbReference>
<proteinExistence type="inferred from homology"/>
<comment type="similarity">
    <text evidence="1">Belongs to the NmrA-type oxidoreductase family.</text>
</comment>
<dbReference type="PANTHER" id="PTHR42748:SF7">
    <property type="entry name" value="NMRA LIKE REDOX SENSOR 1-RELATED"/>
    <property type="match status" value="1"/>
</dbReference>
<evidence type="ECO:0000313" key="5">
    <source>
        <dbReference type="EMBL" id="SFT19276.1"/>
    </source>
</evidence>
<dbReference type="AlphaFoldDB" id="A0A1I6VZY5"/>
<evidence type="ECO:0000313" key="6">
    <source>
        <dbReference type="Proteomes" id="UP000198873"/>
    </source>
</evidence>
<reference evidence="6" key="1">
    <citation type="submission" date="2016-10" db="EMBL/GenBank/DDBJ databases">
        <authorList>
            <person name="Varghese N."/>
            <person name="Submissions S."/>
        </authorList>
    </citation>
    <scope>NUCLEOTIDE SEQUENCE [LARGE SCALE GENOMIC DNA]</scope>
    <source>
        <strain evidence="6">CGMCC 4.7047</strain>
    </source>
</reference>
<dbReference type="STRING" id="1176198.SAMN05444716_11173"/>
<dbReference type="Gene3D" id="3.90.25.10">
    <property type="entry name" value="UDP-galactose 4-epimerase, domain 1"/>
    <property type="match status" value="1"/>
</dbReference>
<evidence type="ECO:0000259" key="4">
    <source>
        <dbReference type="Pfam" id="PF05368"/>
    </source>
</evidence>
<feature type="region of interest" description="Disordered" evidence="3">
    <location>
        <begin position="1"/>
        <end position="24"/>
    </location>
</feature>
<dbReference type="InterPro" id="IPR036291">
    <property type="entry name" value="NAD(P)-bd_dom_sf"/>
</dbReference>
<dbReference type="SUPFAM" id="SSF51735">
    <property type="entry name" value="NAD(P)-binding Rossmann-fold domains"/>
    <property type="match status" value="1"/>
</dbReference>
<dbReference type="EMBL" id="FPAB01000011">
    <property type="protein sequence ID" value="SFT19276.1"/>
    <property type="molecule type" value="Genomic_DNA"/>
</dbReference>
<feature type="domain" description="NmrA-like" evidence="4">
    <location>
        <begin position="34"/>
        <end position="272"/>
    </location>
</feature>
<evidence type="ECO:0000256" key="1">
    <source>
        <dbReference type="ARBA" id="ARBA00006328"/>
    </source>
</evidence>
<dbReference type="Gene3D" id="3.40.50.720">
    <property type="entry name" value="NAD(P)-binding Rossmann-like Domain"/>
    <property type="match status" value="1"/>
</dbReference>
<evidence type="ECO:0000256" key="3">
    <source>
        <dbReference type="SAM" id="MobiDB-lite"/>
    </source>
</evidence>
<dbReference type="InterPro" id="IPR051164">
    <property type="entry name" value="NmrA-like_oxidored"/>
</dbReference>
<dbReference type="Pfam" id="PF05368">
    <property type="entry name" value="NmrA"/>
    <property type="match status" value="1"/>
</dbReference>
<dbReference type="RefSeq" id="WP_254791719.1">
    <property type="nucleotide sequence ID" value="NZ_FPAB01000011.1"/>
</dbReference>
<dbReference type="Proteomes" id="UP000198873">
    <property type="component" value="Unassembled WGS sequence"/>
</dbReference>
<name>A0A1I6VZY5_9ACTN</name>
<protein>
    <submittedName>
        <fullName evidence="5">Uncharacterized conserved protein YbjT, contains NAD(P)-binding and DUF2867 domains</fullName>
    </submittedName>
</protein>